<evidence type="ECO:0000256" key="2">
    <source>
        <dbReference type="SAM" id="SignalP"/>
    </source>
</evidence>
<evidence type="ECO:0000259" key="3">
    <source>
        <dbReference type="Pfam" id="PF00031"/>
    </source>
</evidence>
<organism evidence="4 5">
    <name type="scientific">Poecilia formosa</name>
    <name type="common">Amazon molly</name>
    <name type="synonym">Limia formosa</name>
    <dbReference type="NCBI Taxonomy" id="48698"/>
    <lineage>
        <taxon>Eukaryota</taxon>
        <taxon>Metazoa</taxon>
        <taxon>Chordata</taxon>
        <taxon>Craniata</taxon>
        <taxon>Vertebrata</taxon>
        <taxon>Euteleostomi</taxon>
        <taxon>Actinopterygii</taxon>
        <taxon>Neopterygii</taxon>
        <taxon>Teleostei</taxon>
        <taxon>Neoteleostei</taxon>
        <taxon>Acanthomorphata</taxon>
        <taxon>Ovalentaria</taxon>
        <taxon>Atherinomorphae</taxon>
        <taxon>Cyprinodontiformes</taxon>
        <taxon>Poeciliidae</taxon>
        <taxon>Poeciliinae</taxon>
        <taxon>Poecilia</taxon>
    </lineage>
</organism>
<dbReference type="EMBL" id="AYCK01008962">
    <property type="status" value="NOT_ANNOTATED_CDS"/>
    <property type="molecule type" value="Genomic_DNA"/>
</dbReference>
<feature type="chain" id="PRO_5018639879" description="Cystatin domain-containing protein" evidence="2">
    <location>
        <begin position="20"/>
        <end position="139"/>
    </location>
</feature>
<dbReference type="Proteomes" id="UP000028760">
    <property type="component" value="Unassembled WGS sequence"/>
</dbReference>
<dbReference type="OMA" id="IKYKIDA"/>
<dbReference type="InterPro" id="IPR046350">
    <property type="entry name" value="Cystatin_sf"/>
</dbReference>
<evidence type="ECO:0000256" key="1">
    <source>
        <dbReference type="ARBA" id="ARBA00009403"/>
    </source>
</evidence>
<dbReference type="Gene3D" id="3.10.450.10">
    <property type="match status" value="1"/>
</dbReference>
<reference evidence="4" key="2">
    <citation type="submission" date="2025-08" db="UniProtKB">
        <authorList>
            <consortium name="Ensembl"/>
        </authorList>
    </citation>
    <scope>IDENTIFICATION</scope>
</reference>
<evidence type="ECO:0000313" key="4">
    <source>
        <dbReference type="Ensembl" id="ENSPFOP00000026020.1"/>
    </source>
</evidence>
<dbReference type="InterPro" id="IPR000010">
    <property type="entry name" value="Cystatin_dom"/>
</dbReference>
<keyword evidence="5" id="KW-1185">Reference proteome</keyword>
<keyword evidence="2" id="KW-0732">Signal</keyword>
<dbReference type="Ensembl" id="ENSPFOT00000027252.1">
    <property type="protein sequence ID" value="ENSPFOP00000026020.1"/>
    <property type="gene ID" value="ENSPFOG00000021757.1"/>
</dbReference>
<evidence type="ECO:0000313" key="5">
    <source>
        <dbReference type="Proteomes" id="UP000028760"/>
    </source>
</evidence>
<dbReference type="PANTHER" id="PTHR46186:SF13">
    <property type="entry name" value="SI:BUSM1-57F23.1"/>
    <property type="match status" value="1"/>
</dbReference>
<dbReference type="CDD" id="cd00042">
    <property type="entry name" value="CY"/>
    <property type="match status" value="1"/>
</dbReference>
<dbReference type="EMBL" id="AYCK01008963">
    <property type="status" value="NOT_ANNOTATED_CDS"/>
    <property type="molecule type" value="Genomic_DNA"/>
</dbReference>
<comment type="similarity">
    <text evidence="1">Belongs to the cystatin family.</text>
</comment>
<dbReference type="GO" id="GO:0005737">
    <property type="term" value="C:cytoplasm"/>
    <property type="evidence" value="ECO:0007669"/>
    <property type="project" value="TreeGrafter"/>
</dbReference>
<dbReference type="STRING" id="48698.ENSPFOP00000026020"/>
<feature type="signal peptide" evidence="2">
    <location>
        <begin position="1"/>
        <end position="19"/>
    </location>
</feature>
<accession>A0A096M3M9</accession>
<sequence length="139" mass="15697">MSLPLSFLICLSVFNLCLGTGPVEELIIPKPWSKKSPESKDVNKAVKYAVERMNNIAKGRMLFKLVSVTSAEKQESSKIKYQIDAIVKASKCPKWKNYDIKSCILDKTQLLCHFIVILNPRNSIHTLKSKKCSKLKKNG</sequence>
<reference evidence="4" key="3">
    <citation type="submission" date="2025-09" db="UniProtKB">
        <authorList>
            <consortium name="Ensembl"/>
        </authorList>
    </citation>
    <scope>IDENTIFICATION</scope>
</reference>
<dbReference type="GO" id="GO:0031982">
    <property type="term" value="C:vesicle"/>
    <property type="evidence" value="ECO:0007669"/>
    <property type="project" value="TreeGrafter"/>
</dbReference>
<dbReference type="GO" id="GO:0004869">
    <property type="term" value="F:cysteine-type endopeptidase inhibitor activity"/>
    <property type="evidence" value="ECO:0007669"/>
    <property type="project" value="InterPro"/>
</dbReference>
<dbReference type="PANTHER" id="PTHR46186">
    <property type="entry name" value="CYSTATIN"/>
    <property type="match status" value="1"/>
</dbReference>
<reference evidence="5" key="1">
    <citation type="submission" date="2013-10" db="EMBL/GenBank/DDBJ databases">
        <authorList>
            <person name="Schartl M."/>
            <person name="Warren W."/>
        </authorList>
    </citation>
    <scope>NUCLEOTIDE SEQUENCE [LARGE SCALE GENOMIC DNA]</scope>
    <source>
        <strain evidence="5">female</strain>
    </source>
</reference>
<name>A0A096M3M9_POEFO</name>
<dbReference type="Pfam" id="PF00031">
    <property type="entry name" value="Cystatin"/>
    <property type="match status" value="1"/>
</dbReference>
<protein>
    <recommendedName>
        <fullName evidence="3">Cystatin domain-containing protein</fullName>
    </recommendedName>
</protein>
<dbReference type="GO" id="GO:0005615">
    <property type="term" value="C:extracellular space"/>
    <property type="evidence" value="ECO:0007669"/>
    <property type="project" value="TreeGrafter"/>
</dbReference>
<proteinExistence type="inferred from homology"/>
<dbReference type="AlphaFoldDB" id="A0A096M3M9"/>
<dbReference type="SUPFAM" id="SSF54403">
    <property type="entry name" value="Cystatin/monellin"/>
    <property type="match status" value="1"/>
</dbReference>
<feature type="domain" description="Cystatin" evidence="3">
    <location>
        <begin position="36"/>
        <end position="115"/>
    </location>
</feature>
<dbReference type="GeneTree" id="ENSGT00940000176112"/>